<dbReference type="PANTHER" id="PTHR10655:SF67">
    <property type="entry name" value="PHOSPHOLIPASE_CARBOXYLESTERASE SUPERFAMILY (AFU_ORTHOLOGUE AFUA_5G09340)"/>
    <property type="match status" value="1"/>
</dbReference>
<sequence length="241" mass="25840">MSRIPTLTDFPPSISPLVTIVPPPTASSHPPANVLLLLHGLGDKAEPFANLAAALRLPETVCISLRAPCPLPLGLSGFHWADDIHLSHAGTLDPDAGFTKSIGILQQVVENTLVTALGYPRRGIFFVGFGQGGMLALEFAARLRTSTGQDDEYGGVISIGGPLPHSAPSQAVKTPVLLIGSEKGSLVSVESEKRVKSVFSSVRVVRWRGRNKDGMMQNREETSDLMDFLARRLRSWAGVNK</sequence>
<reference evidence="3 4" key="1">
    <citation type="journal article" date="2018" name="Nat. Ecol. Evol.">
        <title>Pezizomycetes genomes reveal the molecular basis of ectomycorrhizal truffle lifestyle.</title>
        <authorList>
            <person name="Murat C."/>
            <person name="Payen T."/>
            <person name="Noel B."/>
            <person name="Kuo A."/>
            <person name="Morin E."/>
            <person name="Chen J."/>
            <person name="Kohler A."/>
            <person name="Krizsan K."/>
            <person name="Balestrini R."/>
            <person name="Da Silva C."/>
            <person name="Montanini B."/>
            <person name="Hainaut M."/>
            <person name="Levati E."/>
            <person name="Barry K.W."/>
            <person name="Belfiori B."/>
            <person name="Cichocki N."/>
            <person name="Clum A."/>
            <person name="Dockter R.B."/>
            <person name="Fauchery L."/>
            <person name="Guy J."/>
            <person name="Iotti M."/>
            <person name="Le Tacon F."/>
            <person name="Lindquist E.A."/>
            <person name="Lipzen A."/>
            <person name="Malagnac F."/>
            <person name="Mello A."/>
            <person name="Molinier V."/>
            <person name="Miyauchi S."/>
            <person name="Poulain J."/>
            <person name="Riccioni C."/>
            <person name="Rubini A."/>
            <person name="Sitrit Y."/>
            <person name="Splivallo R."/>
            <person name="Traeger S."/>
            <person name="Wang M."/>
            <person name="Zifcakova L."/>
            <person name="Wipf D."/>
            <person name="Zambonelli A."/>
            <person name="Paolocci F."/>
            <person name="Nowrousian M."/>
            <person name="Ottonello S."/>
            <person name="Baldrian P."/>
            <person name="Spatafora J.W."/>
            <person name="Henrissat B."/>
            <person name="Nagy L.G."/>
            <person name="Aury J.M."/>
            <person name="Wincker P."/>
            <person name="Grigoriev I.V."/>
            <person name="Bonfante P."/>
            <person name="Martin F.M."/>
        </authorList>
    </citation>
    <scope>NUCLEOTIDE SEQUENCE [LARGE SCALE GENOMIC DNA]</scope>
    <source>
        <strain evidence="3 4">ATCC MYA-4762</strain>
    </source>
</reference>
<feature type="domain" description="Phospholipase/carboxylesterase/thioesterase" evidence="2">
    <location>
        <begin position="27"/>
        <end position="210"/>
    </location>
</feature>
<dbReference type="PANTHER" id="PTHR10655">
    <property type="entry name" value="LYSOPHOSPHOLIPASE-RELATED"/>
    <property type="match status" value="1"/>
</dbReference>
<keyword evidence="4" id="KW-1185">Reference proteome</keyword>
<accession>A0A3N4LEK5</accession>
<dbReference type="InterPro" id="IPR029058">
    <property type="entry name" value="AB_hydrolase_fold"/>
</dbReference>
<dbReference type="AlphaFoldDB" id="A0A3N4LEK5"/>
<comment type="similarity">
    <text evidence="1">Belongs to the AB hydrolase superfamily. AB hydrolase 2 family.</text>
</comment>
<dbReference type="OrthoDB" id="437457at2759"/>
<dbReference type="InParanoid" id="A0A3N4LEK5"/>
<dbReference type="InterPro" id="IPR050565">
    <property type="entry name" value="LYPA1-2/EST-like"/>
</dbReference>
<evidence type="ECO:0000256" key="1">
    <source>
        <dbReference type="ARBA" id="ARBA00006499"/>
    </source>
</evidence>
<dbReference type="GO" id="GO:0005737">
    <property type="term" value="C:cytoplasm"/>
    <property type="evidence" value="ECO:0007669"/>
    <property type="project" value="TreeGrafter"/>
</dbReference>
<keyword evidence="3" id="KW-0378">Hydrolase</keyword>
<dbReference type="STRING" id="1051890.A0A3N4LEK5"/>
<name>A0A3N4LEK5_9PEZI</name>
<proteinExistence type="inferred from homology"/>
<dbReference type="GO" id="GO:0052689">
    <property type="term" value="F:carboxylic ester hydrolase activity"/>
    <property type="evidence" value="ECO:0007669"/>
    <property type="project" value="TreeGrafter"/>
</dbReference>
<dbReference type="EMBL" id="ML121582">
    <property type="protein sequence ID" value="RPB19899.1"/>
    <property type="molecule type" value="Genomic_DNA"/>
</dbReference>
<gene>
    <name evidence="3" type="ORF">L211DRAFT_842315</name>
</gene>
<organism evidence="3 4">
    <name type="scientific">Terfezia boudieri ATCC MYA-4762</name>
    <dbReference type="NCBI Taxonomy" id="1051890"/>
    <lineage>
        <taxon>Eukaryota</taxon>
        <taxon>Fungi</taxon>
        <taxon>Dikarya</taxon>
        <taxon>Ascomycota</taxon>
        <taxon>Pezizomycotina</taxon>
        <taxon>Pezizomycetes</taxon>
        <taxon>Pezizales</taxon>
        <taxon>Pezizaceae</taxon>
        <taxon>Terfezia</taxon>
    </lineage>
</organism>
<dbReference type="GO" id="GO:0008474">
    <property type="term" value="F:palmitoyl-(protein) hydrolase activity"/>
    <property type="evidence" value="ECO:0007669"/>
    <property type="project" value="TreeGrafter"/>
</dbReference>
<dbReference type="SUPFAM" id="SSF53474">
    <property type="entry name" value="alpha/beta-Hydrolases"/>
    <property type="match status" value="1"/>
</dbReference>
<evidence type="ECO:0000313" key="3">
    <source>
        <dbReference type="EMBL" id="RPB19899.1"/>
    </source>
</evidence>
<evidence type="ECO:0000259" key="2">
    <source>
        <dbReference type="Pfam" id="PF02230"/>
    </source>
</evidence>
<evidence type="ECO:0000313" key="4">
    <source>
        <dbReference type="Proteomes" id="UP000267821"/>
    </source>
</evidence>
<dbReference type="Proteomes" id="UP000267821">
    <property type="component" value="Unassembled WGS sequence"/>
</dbReference>
<protein>
    <submittedName>
        <fullName evidence="3">Alpha/beta-hydrolase</fullName>
    </submittedName>
</protein>
<dbReference type="Gene3D" id="3.40.50.1820">
    <property type="entry name" value="alpha/beta hydrolase"/>
    <property type="match status" value="1"/>
</dbReference>
<dbReference type="InterPro" id="IPR003140">
    <property type="entry name" value="PLipase/COase/thioEstase"/>
</dbReference>
<dbReference type="Pfam" id="PF02230">
    <property type="entry name" value="Abhydrolase_2"/>
    <property type="match status" value="1"/>
</dbReference>